<keyword evidence="1" id="KW-0863">Zinc-finger</keyword>
<keyword evidence="4" id="KW-1185">Reference proteome</keyword>
<dbReference type="EMBL" id="CAJPWZ010001649">
    <property type="protein sequence ID" value="CAG2220065.1"/>
    <property type="molecule type" value="Genomic_DNA"/>
</dbReference>
<protein>
    <recommendedName>
        <fullName evidence="2">B box-type domain-containing protein</fullName>
    </recommendedName>
</protein>
<proteinExistence type="predicted"/>
<dbReference type="InterPro" id="IPR000315">
    <property type="entry name" value="Znf_B-box"/>
</dbReference>
<name>A0A8S3SGE3_MYTED</name>
<organism evidence="3 4">
    <name type="scientific">Mytilus edulis</name>
    <name type="common">Blue mussel</name>
    <dbReference type="NCBI Taxonomy" id="6550"/>
    <lineage>
        <taxon>Eukaryota</taxon>
        <taxon>Metazoa</taxon>
        <taxon>Spiralia</taxon>
        <taxon>Lophotrochozoa</taxon>
        <taxon>Mollusca</taxon>
        <taxon>Bivalvia</taxon>
        <taxon>Autobranchia</taxon>
        <taxon>Pteriomorphia</taxon>
        <taxon>Mytilida</taxon>
        <taxon>Mytiloidea</taxon>
        <taxon>Mytilidae</taxon>
        <taxon>Mytilinae</taxon>
        <taxon>Mytilus</taxon>
    </lineage>
</organism>
<dbReference type="Gene3D" id="3.30.160.60">
    <property type="entry name" value="Classic Zinc Finger"/>
    <property type="match status" value="1"/>
</dbReference>
<evidence type="ECO:0000256" key="1">
    <source>
        <dbReference type="PROSITE-ProRule" id="PRU00024"/>
    </source>
</evidence>
<dbReference type="Proteomes" id="UP000683360">
    <property type="component" value="Unassembled WGS sequence"/>
</dbReference>
<reference evidence="3" key="1">
    <citation type="submission" date="2021-03" db="EMBL/GenBank/DDBJ databases">
        <authorList>
            <person name="Bekaert M."/>
        </authorList>
    </citation>
    <scope>NUCLEOTIDE SEQUENCE</scope>
</reference>
<accession>A0A8S3SGE3</accession>
<gene>
    <name evidence="3" type="ORF">MEDL_33547</name>
</gene>
<comment type="caution">
    <text evidence="3">The sequence shown here is derived from an EMBL/GenBank/DDBJ whole genome shotgun (WGS) entry which is preliminary data.</text>
</comment>
<sequence>MCEKCNRNHLNVQTTVRHEIISIRSTQDYPGTPTHIVTEHIPCDRHTKKDYIKFCLDCCELICEDCINKIHREHELEEIKDGCDFIIVNTQARLSKDLWFCENESKQLKTASGMCNSSYNNARKKIDVREKEMKEDMSLAASKDILLSLYNSTVVSLLTTKTGEIKPFLSLSPLCPRCIHVT</sequence>
<keyword evidence="1" id="KW-0862">Zinc</keyword>
<dbReference type="PROSITE" id="PS50119">
    <property type="entry name" value="ZF_BBOX"/>
    <property type="match status" value="1"/>
</dbReference>
<keyword evidence="1" id="KW-0479">Metal-binding</keyword>
<evidence type="ECO:0000313" key="3">
    <source>
        <dbReference type="EMBL" id="CAG2220065.1"/>
    </source>
</evidence>
<evidence type="ECO:0000259" key="2">
    <source>
        <dbReference type="PROSITE" id="PS50119"/>
    </source>
</evidence>
<dbReference type="AlphaFoldDB" id="A0A8S3SGE3"/>
<dbReference type="GO" id="GO:0008270">
    <property type="term" value="F:zinc ion binding"/>
    <property type="evidence" value="ECO:0007669"/>
    <property type="project" value="UniProtKB-KW"/>
</dbReference>
<feature type="domain" description="B box-type" evidence="2">
    <location>
        <begin position="38"/>
        <end position="79"/>
    </location>
</feature>
<dbReference type="Pfam" id="PF00643">
    <property type="entry name" value="zf-B_box"/>
    <property type="match status" value="1"/>
</dbReference>
<evidence type="ECO:0000313" key="4">
    <source>
        <dbReference type="Proteomes" id="UP000683360"/>
    </source>
</evidence>
<dbReference type="SUPFAM" id="SSF57845">
    <property type="entry name" value="B-box zinc-binding domain"/>
    <property type="match status" value="1"/>
</dbReference>